<gene>
    <name evidence="1" type="ORF">GCM10010346_63300</name>
</gene>
<dbReference type="RefSeq" id="WP_138898435.1">
    <property type="nucleotide sequence ID" value="NZ_BMVO01000039.1"/>
</dbReference>
<organism evidence="1 2">
    <name type="scientific">Streptomyces chryseus</name>
    <dbReference type="NCBI Taxonomy" id="68186"/>
    <lineage>
        <taxon>Bacteria</taxon>
        <taxon>Bacillati</taxon>
        <taxon>Actinomycetota</taxon>
        <taxon>Actinomycetes</taxon>
        <taxon>Kitasatosporales</taxon>
        <taxon>Streptomycetaceae</taxon>
        <taxon>Streptomyces</taxon>
    </lineage>
</organism>
<evidence type="ECO:0000313" key="1">
    <source>
        <dbReference type="EMBL" id="GHB31230.1"/>
    </source>
</evidence>
<keyword evidence="2" id="KW-1185">Reference proteome</keyword>
<accession>A0ABQ3EDD5</accession>
<sequence>MLIANVSPRTMAKTTNTAWLSHALMESEAAYEIEGYDADHSMQFWDWSVQAPFTFKVHKKATAQFHEEVAPTPGRLSLVDCGHAENHPHITDSVLRVADLVILHMSPTQADWLRVSKPPEATPFKDIIRRSGLFRADGRAPETWVLLNRTVANASSTGHYRGQLEGKGWNVFTTTIPRSETFALSMNFPVIGAKKSAFGALVTEMEKRGLLP</sequence>
<dbReference type="EMBL" id="BMVO01000039">
    <property type="protein sequence ID" value="GHB31230.1"/>
    <property type="molecule type" value="Genomic_DNA"/>
</dbReference>
<dbReference type="Proteomes" id="UP000599437">
    <property type="component" value="Unassembled WGS sequence"/>
</dbReference>
<protein>
    <recommendedName>
        <fullName evidence="3">Plasmid partition protein</fullName>
    </recommendedName>
</protein>
<evidence type="ECO:0008006" key="3">
    <source>
        <dbReference type="Google" id="ProtNLM"/>
    </source>
</evidence>
<proteinExistence type="predicted"/>
<dbReference type="InterPro" id="IPR027417">
    <property type="entry name" value="P-loop_NTPase"/>
</dbReference>
<reference evidence="2" key="1">
    <citation type="journal article" date="2019" name="Int. J. Syst. Evol. Microbiol.">
        <title>The Global Catalogue of Microorganisms (GCM) 10K type strain sequencing project: providing services to taxonomists for standard genome sequencing and annotation.</title>
        <authorList>
            <consortium name="The Broad Institute Genomics Platform"/>
            <consortium name="The Broad Institute Genome Sequencing Center for Infectious Disease"/>
            <person name="Wu L."/>
            <person name="Ma J."/>
        </authorList>
    </citation>
    <scope>NUCLEOTIDE SEQUENCE [LARGE SCALE GENOMIC DNA]</scope>
    <source>
        <strain evidence="2">JCM 4737</strain>
    </source>
</reference>
<comment type="caution">
    <text evidence="1">The sequence shown here is derived from an EMBL/GenBank/DDBJ whole genome shotgun (WGS) entry which is preliminary data.</text>
</comment>
<evidence type="ECO:0000313" key="2">
    <source>
        <dbReference type="Proteomes" id="UP000599437"/>
    </source>
</evidence>
<name>A0ABQ3EDD5_9ACTN</name>
<dbReference type="Gene3D" id="3.40.50.300">
    <property type="entry name" value="P-loop containing nucleotide triphosphate hydrolases"/>
    <property type="match status" value="1"/>
</dbReference>